<dbReference type="AlphaFoldDB" id="A0A6B1D3B5"/>
<dbReference type="SUPFAM" id="SSF158472">
    <property type="entry name" value="HAMP domain-like"/>
    <property type="match status" value="1"/>
</dbReference>
<evidence type="ECO:0000256" key="5">
    <source>
        <dbReference type="ARBA" id="ARBA00022553"/>
    </source>
</evidence>
<comment type="subcellular location">
    <subcellularLocation>
        <location evidence="2">Cell membrane</location>
        <topology evidence="2">Multi-pass membrane protein</topology>
    </subcellularLocation>
</comment>
<dbReference type="Gene3D" id="3.30.565.10">
    <property type="entry name" value="Histidine kinase-like ATPase, C-terminal domain"/>
    <property type="match status" value="1"/>
</dbReference>
<dbReference type="InterPro" id="IPR004358">
    <property type="entry name" value="Sig_transdc_His_kin-like_C"/>
</dbReference>
<evidence type="ECO:0000256" key="14">
    <source>
        <dbReference type="SAM" id="Phobius"/>
    </source>
</evidence>
<dbReference type="InterPro" id="IPR003661">
    <property type="entry name" value="HisK_dim/P_dom"/>
</dbReference>
<protein>
    <recommendedName>
        <fullName evidence="3">histidine kinase</fullName>
        <ecNumber evidence="3">2.7.13.3</ecNumber>
    </recommendedName>
</protein>
<evidence type="ECO:0000256" key="13">
    <source>
        <dbReference type="ARBA" id="ARBA00023136"/>
    </source>
</evidence>
<dbReference type="SMART" id="SM00388">
    <property type="entry name" value="HisKA"/>
    <property type="match status" value="1"/>
</dbReference>
<keyword evidence="5" id="KW-0597">Phosphoprotein</keyword>
<evidence type="ECO:0000256" key="11">
    <source>
        <dbReference type="ARBA" id="ARBA00022989"/>
    </source>
</evidence>
<feature type="domain" description="Histidine kinase" evidence="15">
    <location>
        <begin position="257"/>
        <end position="472"/>
    </location>
</feature>
<dbReference type="PROSITE" id="PS50109">
    <property type="entry name" value="HIS_KIN"/>
    <property type="match status" value="1"/>
</dbReference>
<keyword evidence="8" id="KW-0547">Nucleotide-binding</keyword>
<evidence type="ECO:0000256" key="3">
    <source>
        <dbReference type="ARBA" id="ARBA00012438"/>
    </source>
</evidence>
<keyword evidence="11 14" id="KW-1133">Transmembrane helix</keyword>
<dbReference type="GO" id="GO:0000155">
    <property type="term" value="F:phosphorelay sensor kinase activity"/>
    <property type="evidence" value="ECO:0007669"/>
    <property type="project" value="InterPro"/>
</dbReference>
<dbReference type="SUPFAM" id="SSF47384">
    <property type="entry name" value="Homodimeric domain of signal transducing histidine kinase"/>
    <property type="match status" value="1"/>
</dbReference>
<sequence>MSLRWRFLGAFILLILLVVSLSLGVGYYTTQAQLDTFIGELSSDEANELARKLSQAYTSSDGWETLEAALSESGYLFERGAEQERAEETEEKSSELFHRESDSDPIRVVITDVDGYVLQDNFSELQRGEAAPELGGQRVDIFDLRTRQSVGYAYVDVNREFWATESHGFLRNLLYTNTIGGLLTVALALLLAFWLARRITAPVTALTQAAQSLVQRDDTVLLPVTSSDELGQMSAAFNQMTTDLQTQRDLRQRLLNDISHELNTPLSVIRLEAHGLRQGLQTPARAAGQIIQEVKLLRNLARDLNWLAETESDELRLSIEPYLIHQLLTAEVERWQPQAQIGQVTLSLQLPPELPELNLDRMRMSQALGNVIHNALQHTEAGGRVTVAATMEKQGVVDISVRDDGAGIDAADLPHIFSRLYRADQSRNRRTGGMGLGLTIARAIVEAHNGTIGVTSNGLGQGTTVRFDLPLR</sequence>
<evidence type="ECO:0000259" key="16">
    <source>
        <dbReference type="PROSITE" id="PS50885"/>
    </source>
</evidence>
<name>A0A6B1D3B5_9CHLR</name>
<evidence type="ECO:0000259" key="15">
    <source>
        <dbReference type="PROSITE" id="PS50109"/>
    </source>
</evidence>
<gene>
    <name evidence="17" type="ORF">F4X14_03240</name>
</gene>
<evidence type="ECO:0000256" key="4">
    <source>
        <dbReference type="ARBA" id="ARBA00022475"/>
    </source>
</evidence>
<dbReference type="GO" id="GO:0005524">
    <property type="term" value="F:ATP binding"/>
    <property type="evidence" value="ECO:0007669"/>
    <property type="project" value="UniProtKB-KW"/>
</dbReference>
<reference evidence="17" key="1">
    <citation type="submission" date="2019-09" db="EMBL/GenBank/DDBJ databases">
        <title>Characterisation of the sponge microbiome using genome-centric metagenomics.</title>
        <authorList>
            <person name="Engelberts J.P."/>
            <person name="Robbins S.J."/>
            <person name="De Goeij J.M."/>
            <person name="Aranda M."/>
            <person name="Bell S.C."/>
            <person name="Webster N.S."/>
        </authorList>
    </citation>
    <scope>NUCLEOTIDE SEQUENCE</scope>
    <source>
        <strain evidence="17">SB0661_bin_32</strain>
    </source>
</reference>
<evidence type="ECO:0000256" key="8">
    <source>
        <dbReference type="ARBA" id="ARBA00022741"/>
    </source>
</evidence>
<dbReference type="PANTHER" id="PTHR45528:SF1">
    <property type="entry name" value="SENSOR HISTIDINE KINASE CPXA"/>
    <property type="match status" value="1"/>
</dbReference>
<dbReference type="InterPro" id="IPR003660">
    <property type="entry name" value="HAMP_dom"/>
</dbReference>
<dbReference type="InterPro" id="IPR003594">
    <property type="entry name" value="HATPase_dom"/>
</dbReference>
<dbReference type="EC" id="2.7.13.3" evidence="3"/>
<evidence type="ECO:0000256" key="1">
    <source>
        <dbReference type="ARBA" id="ARBA00000085"/>
    </source>
</evidence>
<dbReference type="InterPro" id="IPR036097">
    <property type="entry name" value="HisK_dim/P_sf"/>
</dbReference>
<keyword evidence="9 17" id="KW-0418">Kinase</keyword>
<keyword evidence="7 14" id="KW-0812">Transmembrane</keyword>
<dbReference type="Pfam" id="PF00672">
    <property type="entry name" value="HAMP"/>
    <property type="match status" value="1"/>
</dbReference>
<keyword evidence="4" id="KW-1003">Cell membrane</keyword>
<dbReference type="PRINTS" id="PR00344">
    <property type="entry name" value="BCTRLSENSOR"/>
</dbReference>
<dbReference type="CDD" id="cd00075">
    <property type="entry name" value="HATPase"/>
    <property type="match status" value="1"/>
</dbReference>
<dbReference type="InterPro" id="IPR005467">
    <property type="entry name" value="His_kinase_dom"/>
</dbReference>
<feature type="transmembrane region" description="Helical" evidence="14">
    <location>
        <begin position="174"/>
        <end position="196"/>
    </location>
</feature>
<dbReference type="SMART" id="SM00387">
    <property type="entry name" value="HATPase_c"/>
    <property type="match status" value="1"/>
</dbReference>
<evidence type="ECO:0000256" key="9">
    <source>
        <dbReference type="ARBA" id="ARBA00022777"/>
    </source>
</evidence>
<organism evidence="17">
    <name type="scientific">Caldilineaceae bacterium SB0661_bin_32</name>
    <dbReference type="NCBI Taxonomy" id="2605255"/>
    <lineage>
        <taxon>Bacteria</taxon>
        <taxon>Bacillati</taxon>
        <taxon>Chloroflexota</taxon>
        <taxon>Caldilineae</taxon>
        <taxon>Caldilineales</taxon>
        <taxon>Caldilineaceae</taxon>
    </lineage>
</organism>
<evidence type="ECO:0000256" key="10">
    <source>
        <dbReference type="ARBA" id="ARBA00022840"/>
    </source>
</evidence>
<dbReference type="EMBL" id="VXMH01000016">
    <property type="protein sequence ID" value="MYC93962.1"/>
    <property type="molecule type" value="Genomic_DNA"/>
</dbReference>
<dbReference type="Gene3D" id="1.10.287.130">
    <property type="match status" value="1"/>
</dbReference>
<dbReference type="SMART" id="SM00304">
    <property type="entry name" value="HAMP"/>
    <property type="match status" value="1"/>
</dbReference>
<feature type="domain" description="HAMP" evidence="16">
    <location>
        <begin position="197"/>
        <end position="249"/>
    </location>
</feature>
<dbReference type="SUPFAM" id="SSF55874">
    <property type="entry name" value="ATPase domain of HSP90 chaperone/DNA topoisomerase II/histidine kinase"/>
    <property type="match status" value="1"/>
</dbReference>
<keyword evidence="10" id="KW-0067">ATP-binding</keyword>
<evidence type="ECO:0000256" key="7">
    <source>
        <dbReference type="ARBA" id="ARBA00022692"/>
    </source>
</evidence>
<dbReference type="GO" id="GO:0005886">
    <property type="term" value="C:plasma membrane"/>
    <property type="evidence" value="ECO:0007669"/>
    <property type="project" value="UniProtKB-SubCell"/>
</dbReference>
<dbReference type="CDD" id="cd00082">
    <property type="entry name" value="HisKA"/>
    <property type="match status" value="1"/>
</dbReference>
<dbReference type="PANTHER" id="PTHR45528">
    <property type="entry name" value="SENSOR HISTIDINE KINASE CPXA"/>
    <property type="match status" value="1"/>
</dbReference>
<dbReference type="InterPro" id="IPR050398">
    <property type="entry name" value="HssS/ArlS-like"/>
</dbReference>
<dbReference type="FunFam" id="3.30.565.10:FF:000006">
    <property type="entry name" value="Sensor histidine kinase WalK"/>
    <property type="match status" value="1"/>
</dbReference>
<dbReference type="CDD" id="cd06225">
    <property type="entry name" value="HAMP"/>
    <property type="match status" value="1"/>
</dbReference>
<comment type="caution">
    <text evidence="17">The sequence shown here is derived from an EMBL/GenBank/DDBJ whole genome shotgun (WGS) entry which is preliminary data.</text>
</comment>
<dbReference type="InterPro" id="IPR036890">
    <property type="entry name" value="HATPase_C_sf"/>
</dbReference>
<proteinExistence type="predicted"/>
<comment type="catalytic activity">
    <reaction evidence="1">
        <text>ATP + protein L-histidine = ADP + protein N-phospho-L-histidine.</text>
        <dbReference type="EC" id="2.7.13.3"/>
    </reaction>
</comment>
<evidence type="ECO:0000256" key="2">
    <source>
        <dbReference type="ARBA" id="ARBA00004651"/>
    </source>
</evidence>
<keyword evidence="13 14" id="KW-0472">Membrane</keyword>
<dbReference type="Gene3D" id="6.10.340.10">
    <property type="match status" value="1"/>
</dbReference>
<accession>A0A6B1D3B5</accession>
<dbReference type="PROSITE" id="PS50885">
    <property type="entry name" value="HAMP"/>
    <property type="match status" value="1"/>
</dbReference>
<evidence type="ECO:0000256" key="6">
    <source>
        <dbReference type="ARBA" id="ARBA00022679"/>
    </source>
</evidence>
<keyword evidence="12" id="KW-0902">Two-component regulatory system</keyword>
<evidence type="ECO:0000313" key="17">
    <source>
        <dbReference type="EMBL" id="MYC93962.1"/>
    </source>
</evidence>
<dbReference type="Pfam" id="PF02518">
    <property type="entry name" value="HATPase_c"/>
    <property type="match status" value="1"/>
</dbReference>
<evidence type="ECO:0000256" key="12">
    <source>
        <dbReference type="ARBA" id="ARBA00023012"/>
    </source>
</evidence>
<dbReference type="Pfam" id="PF00512">
    <property type="entry name" value="HisKA"/>
    <property type="match status" value="1"/>
</dbReference>
<keyword evidence="6" id="KW-0808">Transferase</keyword>